<dbReference type="EMBL" id="LRGB01019517">
    <property type="protein sequence ID" value="KZR97937.1"/>
    <property type="molecule type" value="Genomic_DNA"/>
</dbReference>
<protein>
    <submittedName>
        <fullName evidence="1">Uncharacterized protein</fullName>
    </submittedName>
</protein>
<comment type="caution">
    <text evidence="1">The sequence shown here is derived from an EMBL/GenBank/DDBJ whole genome shotgun (WGS) entry which is preliminary data.</text>
</comment>
<organism evidence="1 2">
    <name type="scientific">Daphnia magna</name>
    <dbReference type="NCBI Taxonomy" id="35525"/>
    <lineage>
        <taxon>Eukaryota</taxon>
        <taxon>Metazoa</taxon>
        <taxon>Ecdysozoa</taxon>
        <taxon>Arthropoda</taxon>
        <taxon>Crustacea</taxon>
        <taxon>Branchiopoda</taxon>
        <taxon>Diplostraca</taxon>
        <taxon>Cladocera</taxon>
        <taxon>Anomopoda</taxon>
        <taxon>Daphniidae</taxon>
        <taxon>Daphnia</taxon>
    </lineage>
</organism>
<name>A0A164FMC1_9CRUS</name>
<dbReference type="Proteomes" id="UP000076858">
    <property type="component" value="Unassembled WGS sequence"/>
</dbReference>
<dbReference type="AlphaFoldDB" id="A0A164FMC1"/>
<gene>
    <name evidence="1" type="ORF">APZ42_006920</name>
</gene>
<sequence>KIIIGVYSIQSCITLSTAYHVEKTRSRQLPAVKLRRVPLVLRRVTTWEYGMLLASNLLSSPAVGSCIKVLVTAIW</sequence>
<evidence type="ECO:0000313" key="2">
    <source>
        <dbReference type="Proteomes" id="UP000076858"/>
    </source>
</evidence>
<proteinExistence type="predicted"/>
<keyword evidence="2" id="KW-1185">Reference proteome</keyword>
<feature type="non-terminal residue" evidence="1">
    <location>
        <position position="1"/>
    </location>
</feature>
<reference evidence="1 2" key="1">
    <citation type="submission" date="2016-03" db="EMBL/GenBank/DDBJ databases">
        <title>EvidentialGene: Evidence-directed Construction of Genes on Genomes.</title>
        <authorList>
            <person name="Gilbert D.G."/>
            <person name="Choi J.-H."/>
            <person name="Mockaitis K."/>
            <person name="Colbourne J."/>
            <person name="Pfrender M."/>
        </authorList>
    </citation>
    <scope>NUCLEOTIDE SEQUENCE [LARGE SCALE GENOMIC DNA]</scope>
    <source>
        <strain evidence="1 2">Xinb3</strain>
        <tissue evidence="1">Complete organism</tissue>
    </source>
</reference>
<evidence type="ECO:0000313" key="1">
    <source>
        <dbReference type="EMBL" id="KZR97937.1"/>
    </source>
</evidence>
<accession>A0A164FMC1</accession>